<evidence type="ECO:0000313" key="1">
    <source>
        <dbReference type="EMBL" id="BAO04921.1"/>
    </source>
</evidence>
<dbReference type="AlphaFoldDB" id="A0A060N382"/>
<gene>
    <name evidence="1" type="ORF">CBO05P1_202</name>
</gene>
<proteinExistence type="predicted"/>
<name>A0A060N382_CLOBO</name>
<dbReference type="HOGENOM" id="CLU_2768439_0_0_9"/>
<organism evidence="1">
    <name type="scientific">Clostridium botulinum B str. Osaka05</name>
    <dbReference type="NCBI Taxonomy" id="1407017"/>
    <lineage>
        <taxon>Bacteria</taxon>
        <taxon>Bacillati</taxon>
        <taxon>Bacillota</taxon>
        <taxon>Clostridia</taxon>
        <taxon>Eubacteriales</taxon>
        <taxon>Clostridiaceae</taxon>
        <taxon>Clostridium</taxon>
    </lineage>
</organism>
<dbReference type="EMBL" id="BA000058">
    <property type="protein sequence ID" value="BAO04921.1"/>
    <property type="molecule type" value="Genomic_DNA"/>
</dbReference>
<reference evidence="1" key="1">
    <citation type="submission" date="2013-10" db="EMBL/GenBank/DDBJ databases">
        <title>Draft genome sequence of Clostridium botulinum type B strain Osaka05.</title>
        <authorList>
            <person name="Sakaguchi Y."/>
            <person name="Hosomi K."/>
            <person name="Uchiyama J."/>
            <person name="Ogura Y."/>
            <person name="Sakaguchi M."/>
            <person name="Kohda T."/>
            <person name="Mukamoto M."/>
            <person name="Misawa N."/>
            <person name="Matsuzaki S."/>
            <person name="Hayashi T."/>
            <person name="Kozaki S."/>
        </authorList>
    </citation>
    <scope>NUCLEOTIDE SEQUENCE</scope>
    <source>
        <strain evidence="1">Osaka05</strain>
    </source>
</reference>
<dbReference type="Proteomes" id="UP000054164">
    <property type="component" value="Unassembled WGS sequence"/>
</dbReference>
<accession>A0A060N382</accession>
<dbReference type="RefSeq" id="WP_030032004.1">
    <property type="nucleotide sequence ID" value="NZ_BA000058.1"/>
</dbReference>
<sequence length="71" mass="8102">MFEGKVNLIKRNKLIHCGVRMWNGTEYAMTSVCNGTWKHDDKANEGNSSEVTCKRCKKILDRADSEGRVKL</sequence>
<protein>
    <submittedName>
        <fullName evidence="1">Uncharacterized protein</fullName>
    </submittedName>
</protein>